<sequence>MCLSERQAEFARSFARGMRAVNGDSSDTARLPPAPAPLWTTGRPLWLCGLRSWIYQAACFAYEILNQSIAQISVMAEVAEKAEAPEETEDYEKLFAHRFTSEDREYQEYLKRPPDPPPIVENWRASRNHRGRDRYQDRRGRGGHGWGGGGRDYGGWRGEQRQQQWHDRDRDRSHSRDPHRSGERSWDRDRPRAYQPHPPGSSHGYSQGRY</sequence>
<dbReference type="EMBL" id="OZ035826">
    <property type="protein sequence ID" value="CAL1603570.1"/>
    <property type="molecule type" value="Genomic_DNA"/>
</dbReference>
<name>A0AAV2LT33_KNICA</name>
<evidence type="ECO:0000256" key="3">
    <source>
        <dbReference type="ARBA" id="ARBA00034716"/>
    </source>
</evidence>
<comment type="subcellular location">
    <subcellularLocation>
        <location evidence="1">Nucleus</location>
    </subcellularLocation>
</comment>
<dbReference type="GO" id="GO:0031533">
    <property type="term" value="C:mRNA capping enzyme complex"/>
    <property type="evidence" value="ECO:0007669"/>
    <property type="project" value="InterPro"/>
</dbReference>
<feature type="compositionally biased region" description="Basic and acidic residues" evidence="4">
    <location>
        <begin position="105"/>
        <end position="114"/>
    </location>
</feature>
<gene>
    <name evidence="5" type="ORF">KC01_LOCUS31238</name>
</gene>
<protein>
    <recommendedName>
        <fullName evidence="7">RNA guanine-7 methyltransferase activating subunit</fullName>
    </recommendedName>
</protein>
<keyword evidence="2" id="KW-0539">Nucleus</keyword>
<accession>A0AAV2LT33</accession>
<dbReference type="AlphaFoldDB" id="A0AAV2LT33"/>
<evidence type="ECO:0000256" key="1">
    <source>
        <dbReference type="ARBA" id="ARBA00004123"/>
    </source>
</evidence>
<dbReference type="GO" id="GO:0003723">
    <property type="term" value="F:RNA binding"/>
    <property type="evidence" value="ECO:0007669"/>
    <property type="project" value="InterPro"/>
</dbReference>
<comment type="similarity">
    <text evidence="3">Belongs to the RAM family.</text>
</comment>
<proteinExistence type="inferred from homology"/>
<dbReference type="PANTHER" id="PTHR48168">
    <property type="entry name" value="RNA GUANINE-7 METHYLTRANSFERASE-ACTIVATING SUBUNIT-LIKE (PSEUDOGENE)-RELATED"/>
    <property type="match status" value="1"/>
</dbReference>
<dbReference type="InterPro" id="IPR028271">
    <property type="entry name" value="RAMAC"/>
</dbReference>
<feature type="compositionally biased region" description="Gly residues" evidence="4">
    <location>
        <begin position="143"/>
        <end position="157"/>
    </location>
</feature>
<feature type="compositionally biased region" description="Basic and acidic residues" evidence="4">
    <location>
        <begin position="158"/>
        <end position="192"/>
    </location>
</feature>
<feature type="region of interest" description="Disordered" evidence="4">
    <location>
        <begin position="105"/>
        <end position="210"/>
    </location>
</feature>
<keyword evidence="6" id="KW-1185">Reference proteome</keyword>
<dbReference type="Pfam" id="PF15320">
    <property type="entry name" value="RAM"/>
    <property type="match status" value="1"/>
</dbReference>
<organism evidence="5 6">
    <name type="scientific">Knipowitschia caucasica</name>
    <name type="common">Caucasian dwarf goby</name>
    <name type="synonym">Pomatoschistus caucasicus</name>
    <dbReference type="NCBI Taxonomy" id="637954"/>
    <lineage>
        <taxon>Eukaryota</taxon>
        <taxon>Metazoa</taxon>
        <taxon>Chordata</taxon>
        <taxon>Craniata</taxon>
        <taxon>Vertebrata</taxon>
        <taxon>Euteleostomi</taxon>
        <taxon>Actinopterygii</taxon>
        <taxon>Neopterygii</taxon>
        <taxon>Teleostei</taxon>
        <taxon>Neoteleostei</taxon>
        <taxon>Acanthomorphata</taxon>
        <taxon>Gobiaria</taxon>
        <taxon>Gobiiformes</taxon>
        <taxon>Gobioidei</taxon>
        <taxon>Gobiidae</taxon>
        <taxon>Gobiinae</taxon>
        <taxon>Knipowitschia</taxon>
    </lineage>
</organism>
<evidence type="ECO:0008006" key="7">
    <source>
        <dbReference type="Google" id="ProtNLM"/>
    </source>
</evidence>
<dbReference type="Proteomes" id="UP001497482">
    <property type="component" value="Chromosome 4"/>
</dbReference>
<evidence type="ECO:0000256" key="2">
    <source>
        <dbReference type="ARBA" id="ARBA00023242"/>
    </source>
</evidence>
<evidence type="ECO:0000313" key="6">
    <source>
        <dbReference type="Proteomes" id="UP001497482"/>
    </source>
</evidence>
<dbReference type="GO" id="GO:0106005">
    <property type="term" value="P:RNA 5'-cap (guanine-N7)-methylation"/>
    <property type="evidence" value="ECO:0007669"/>
    <property type="project" value="InterPro"/>
</dbReference>
<dbReference type="PANTHER" id="PTHR48168:SF1">
    <property type="entry name" value="RNA GUANINE-N7 METHYLTRANSFERASE ACTIVATING SUBUNIT-RELATED"/>
    <property type="match status" value="1"/>
</dbReference>
<evidence type="ECO:0000313" key="5">
    <source>
        <dbReference type="EMBL" id="CAL1603570.1"/>
    </source>
</evidence>
<evidence type="ECO:0000256" key="4">
    <source>
        <dbReference type="SAM" id="MobiDB-lite"/>
    </source>
</evidence>
<reference evidence="5 6" key="1">
    <citation type="submission" date="2024-04" db="EMBL/GenBank/DDBJ databases">
        <authorList>
            <person name="Waldvogel A.-M."/>
            <person name="Schoenle A."/>
        </authorList>
    </citation>
    <scope>NUCLEOTIDE SEQUENCE [LARGE SCALE GENOMIC DNA]</scope>
</reference>